<evidence type="ECO:0008006" key="3">
    <source>
        <dbReference type="Google" id="ProtNLM"/>
    </source>
</evidence>
<gene>
    <name evidence="1" type="ORF">KC685_04330</name>
</gene>
<reference evidence="1" key="1">
    <citation type="submission" date="2020-04" db="EMBL/GenBank/DDBJ databases">
        <authorList>
            <person name="Zhang T."/>
        </authorList>
    </citation>
    <scope>NUCLEOTIDE SEQUENCE</scope>
    <source>
        <strain evidence="1">HKST-UBA17</strain>
    </source>
</reference>
<accession>A0A955KXH7</accession>
<dbReference type="AlphaFoldDB" id="A0A955KXH7"/>
<dbReference type="Gene3D" id="2.160.20.10">
    <property type="entry name" value="Single-stranded right-handed beta-helix, Pectin lyase-like"/>
    <property type="match status" value="1"/>
</dbReference>
<dbReference type="InterPro" id="IPR012334">
    <property type="entry name" value="Pectin_lyas_fold"/>
</dbReference>
<evidence type="ECO:0000313" key="1">
    <source>
        <dbReference type="EMBL" id="MCA9377119.1"/>
    </source>
</evidence>
<reference evidence="1" key="2">
    <citation type="journal article" date="2021" name="Microbiome">
        <title>Successional dynamics and alternative stable states in a saline activated sludge microbial community over 9 years.</title>
        <authorList>
            <person name="Wang Y."/>
            <person name="Ye J."/>
            <person name="Ju F."/>
            <person name="Liu L."/>
            <person name="Boyd J.A."/>
            <person name="Deng Y."/>
            <person name="Parks D.H."/>
            <person name="Jiang X."/>
            <person name="Yin X."/>
            <person name="Woodcroft B.J."/>
            <person name="Tyson G.W."/>
            <person name="Hugenholtz P."/>
            <person name="Polz M.F."/>
            <person name="Zhang T."/>
        </authorList>
    </citation>
    <scope>NUCLEOTIDE SEQUENCE</scope>
    <source>
        <strain evidence="1">HKST-UBA17</strain>
    </source>
</reference>
<dbReference type="InterPro" id="IPR011050">
    <property type="entry name" value="Pectin_lyase_fold/virulence"/>
</dbReference>
<dbReference type="Proteomes" id="UP000741282">
    <property type="component" value="Unassembled WGS sequence"/>
</dbReference>
<dbReference type="EMBL" id="JAGQLN010000018">
    <property type="protein sequence ID" value="MCA9377119.1"/>
    <property type="molecule type" value="Genomic_DNA"/>
</dbReference>
<name>A0A955KXH7_9BACT</name>
<evidence type="ECO:0000313" key="2">
    <source>
        <dbReference type="Proteomes" id="UP000741282"/>
    </source>
</evidence>
<comment type="caution">
    <text evidence="1">The sequence shown here is derived from an EMBL/GenBank/DDBJ whole genome shotgun (WGS) entry which is preliminary data.</text>
</comment>
<organism evidence="1 2">
    <name type="scientific">Candidatus Dojkabacteria bacterium</name>
    <dbReference type="NCBI Taxonomy" id="2099670"/>
    <lineage>
        <taxon>Bacteria</taxon>
        <taxon>Candidatus Dojkabacteria</taxon>
    </lineage>
</organism>
<dbReference type="SUPFAM" id="SSF51126">
    <property type="entry name" value="Pectin lyase-like"/>
    <property type="match status" value="1"/>
</dbReference>
<sequence>MKLSSDWHANTYSYNAFSISDRDNQIFDGQNFVINGHNKVTHLLSIHNCENFHIRNLHFIGGNTGSLRFLRRTDISYHYKKGTVYEIVDGGAVVISGRSSVIFENCRFTNNTSVLCGGAVSNQSTEVVIFDKCYFENNTSGHTGSAIDNLVPDSKIEVSDSQFVGNKSNLWYMSGYPHGQISIFPNAQALIRRSKFISGSIPFDHDITSKVEVIDNNYTDHLDWNEKLPVDRKYSIFFDNFRLTRKHWWVPLKTLGNVKYHIN</sequence>
<protein>
    <recommendedName>
        <fullName evidence="3">Right-handed parallel beta-helix repeat-containing protein</fullName>
    </recommendedName>
</protein>
<proteinExistence type="predicted"/>